<dbReference type="InterPro" id="IPR011527">
    <property type="entry name" value="ABC1_TM_dom"/>
</dbReference>
<dbReference type="SMART" id="SM00382">
    <property type="entry name" value="AAA"/>
    <property type="match status" value="1"/>
</dbReference>
<proteinExistence type="predicted"/>
<evidence type="ECO:0000256" key="9">
    <source>
        <dbReference type="SAM" id="Phobius"/>
    </source>
</evidence>
<protein>
    <recommendedName>
        <fullName evidence="2">Probable ATP-dependent transporter ycf16</fullName>
    </recommendedName>
</protein>
<keyword evidence="4" id="KW-0547">Nucleotide-binding</keyword>
<keyword evidence="7 9" id="KW-0472">Membrane</keyword>
<name>A0A1X6P231_PORUM</name>
<keyword evidence="5" id="KW-0067">ATP-binding</keyword>
<feature type="domain" description="ABC transmembrane type-1" evidence="11">
    <location>
        <begin position="160"/>
        <end position="450"/>
    </location>
</feature>
<evidence type="ECO:0000256" key="3">
    <source>
        <dbReference type="ARBA" id="ARBA00022692"/>
    </source>
</evidence>
<dbReference type="InterPro" id="IPR003439">
    <property type="entry name" value="ABC_transporter-like_ATP-bd"/>
</dbReference>
<evidence type="ECO:0000259" key="10">
    <source>
        <dbReference type="PROSITE" id="PS50893"/>
    </source>
</evidence>
<dbReference type="Gene3D" id="1.20.1560.10">
    <property type="entry name" value="ABC transporter type 1, transmembrane domain"/>
    <property type="match status" value="1"/>
</dbReference>
<feature type="transmembrane region" description="Helical" evidence="9">
    <location>
        <begin position="155"/>
        <end position="182"/>
    </location>
</feature>
<dbReference type="EMBL" id="KV918929">
    <property type="protein sequence ID" value="OSX74835.1"/>
    <property type="molecule type" value="Genomic_DNA"/>
</dbReference>
<dbReference type="PROSITE" id="PS50929">
    <property type="entry name" value="ABC_TM1F"/>
    <property type="match status" value="1"/>
</dbReference>
<evidence type="ECO:0000259" key="11">
    <source>
        <dbReference type="PROSITE" id="PS50929"/>
    </source>
</evidence>
<evidence type="ECO:0000313" key="12">
    <source>
        <dbReference type="EMBL" id="OSX74835.1"/>
    </source>
</evidence>
<dbReference type="OrthoDB" id="6500128at2759"/>
<comment type="subcellular location">
    <subcellularLocation>
        <location evidence="1">Membrane</location>
        <topology evidence="1">Multi-pass membrane protein</topology>
    </subcellularLocation>
</comment>
<dbReference type="PROSITE" id="PS50893">
    <property type="entry name" value="ABC_TRANSPORTER_2"/>
    <property type="match status" value="1"/>
</dbReference>
<dbReference type="PROSITE" id="PS00211">
    <property type="entry name" value="ABC_TRANSPORTER_1"/>
    <property type="match status" value="1"/>
</dbReference>
<dbReference type="GO" id="GO:0015421">
    <property type="term" value="F:ABC-type oligopeptide transporter activity"/>
    <property type="evidence" value="ECO:0007669"/>
    <property type="project" value="TreeGrafter"/>
</dbReference>
<evidence type="ECO:0000256" key="4">
    <source>
        <dbReference type="ARBA" id="ARBA00022741"/>
    </source>
</evidence>
<evidence type="ECO:0000256" key="2">
    <source>
        <dbReference type="ARBA" id="ARBA00014334"/>
    </source>
</evidence>
<dbReference type="InterPro" id="IPR027417">
    <property type="entry name" value="P-loop_NTPase"/>
</dbReference>
<feature type="compositionally biased region" description="Low complexity" evidence="8">
    <location>
        <begin position="27"/>
        <end position="52"/>
    </location>
</feature>
<dbReference type="InterPro" id="IPR039421">
    <property type="entry name" value="Type_1_exporter"/>
</dbReference>
<dbReference type="PANTHER" id="PTHR43394:SF7">
    <property type="entry name" value="ABC TRANSPORTER B FAMILY MEMBER 28"/>
    <property type="match status" value="1"/>
</dbReference>
<dbReference type="SUPFAM" id="SSF52540">
    <property type="entry name" value="P-loop containing nucleoside triphosphate hydrolases"/>
    <property type="match status" value="1"/>
</dbReference>
<dbReference type="PANTHER" id="PTHR43394">
    <property type="entry name" value="ATP-DEPENDENT PERMEASE MDL1, MITOCHONDRIAL"/>
    <property type="match status" value="1"/>
</dbReference>
<accession>A0A1X6P231</accession>
<dbReference type="Proteomes" id="UP000218209">
    <property type="component" value="Unassembled WGS sequence"/>
</dbReference>
<dbReference type="Pfam" id="PF00005">
    <property type="entry name" value="ABC_tran"/>
    <property type="match status" value="1"/>
</dbReference>
<keyword evidence="3 9" id="KW-0812">Transmembrane</keyword>
<evidence type="ECO:0000256" key="8">
    <source>
        <dbReference type="SAM" id="MobiDB-lite"/>
    </source>
</evidence>
<dbReference type="AlphaFoldDB" id="A0A1X6P231"/>
<evidence type="ECO:0000313" key="13">
    <source>
        <dbReference type="Proteomes" id="UP000218209"/>
    </source>
</evidence>
<feature type="domain" description="ABC transporter" evidence="10">
    <location>
        <begin position="492"/>
        <end position="739"/>
    </location>
</feature>
<keyword evidence="6 9" id="KW-1133">Transmembrane helix</keyword>
<dbReference type="Gene3D" id="3.40.50.300">
    <property type="entry name" value="P-loop containing nucleotide triphosphate hydrolases"/>
    <property type="match status" value="1"/>
</dbReference>
<dbReference type="InterPro" id="IPR017871">
    <property type="entry name" value="ABC_transporter-like_CS"/>
</dbReference>
<sequence length="765" mass="75983">MTRPRGSAAPPPAAAAFVAPAAAAAARGRLAPPRPSAAVAAGRPAVGAPPVGRVGGGGGWPPLPGWGGCRPPAARVPLRRRGGRVATGVRVARPVGRVVTAASAAAAPSNGNVRPAVANGVAAAGGGGSATPPAPPPPTNPFLRLARFSNRSERLLMVPALLAAVAASAVALCQPLMFGRILGTLLTATTTTVSPAAARRSFAAAIATVAAVYAAEVTATAVWVRLATRATERVVSRLRTAVYGSVVGRGAPFFDAHPPAAVLGVLTSDLDAVQRGFWDNLPRDRGVRAALEAVGALAVVTSMSPRLALVFLAIVPAAATRCARLGMAMGAAAAAEAAAGAAATASATAALRHIKTVVAFASAPVEAGRYGAAAAARSAAADAAGGLKAVLETTNRGAIYAILLAILGVGGAGVLAGSIPLTLLYSCIGYSWSLNFAVQGLNYGVADAGRAAAALGRVWALADASAADAAAAADREVVVPPPPPAGGRRGEVRLRGVHFRYTTRPDAHVLRGVDLTLTPGTTTALVGASGVGKSTTLELICRLYTPDAGSITLDGVDVGTIDRTWWASQVAVVTQEPVIWEGTILENLTYAAPPSLLNTPPPPPPPTTPGIVAAAKAASAHDFITALPRGYDTPLTPDATTLSGGQKQRLSLARALARRPSVLLLDEPSAALDAASEAAVSAALASSAATRSTLVIAHRLATVVAADTIAVMDGGRVVEAGSYGALMGVPGGAFRRLVETQSGAFVDADARAAADAGAAGGGGGG</sequence>
<evidence type="ECO:0000256" key="7">
    <source>
        <dbReference type="ARBA" id="ARBA00023136"/>
    </source>
</evidence>
<dbReference type="InterPro" id="IPR003593">
    <property type="entry name" value="AAA+_ATPase"/>
</dbReference>
<evidence type="ECO:0000256" key="6">
    <source>
        <dbReference type="ARBA" id="ARBA00022989"/>
    </source>
</evidence>
<dbReference type="GO" id="GO:0090374">
    <property type="term" value="P:oligopeptide export from mitochondrion"/>
    <property type="evidence" value="ECO:0007669"/>
    <property type="project" value="TreeGrafter"/>
</dbReference>
<dbReference type="GO" id="GO:0016887">
    <property type="term" value="F:ATP hydrolysis activity"/>
    <property type="evidence" value="ECO:0007669"/>
    <property type="project" value="InterPro"/>
</dbReference>
<evidence type="ECO:0000256" key="5">
    <source>
        <dbReference type="ARBA" id="ARBA00022840"/>
    </source>
</evidence>
<reference evidence="12 13" key="1">
    <citation type="submission" date="2017-03" db="EMBL/GenBank/DDBJ databases">
        <title>WGS assembly of Porphyra umbilicalis.</title>
        <authorList>
            <person name="Brawley S.H."/>
            <person name="Blouin N.A."/>
            <person name="Ficko-Blean E."/>
            <person name="Wheeler G.L."/>
            <person name="Lohr M."/>
            <person name="Goodson H.V."/>
            <person name="Jenkins J.W."/>
            <person name="Blaby-Haas C.E."/>
            <person name="Helliwell K.E."/>
            <person name="Chan C."/>
            <person name="Marriage T."/>
            <person name="Bhattacharya D."/>
            <person name="Klein A.S."/>
            <person name="Badis Y."/>
            <person name="Brodie J."/>
            <person name="Cao Y."/>
            <person name="Collen J."/>
            <person name="Dittami S.M."/>
            <person name="Gachon C.M."/>
            <person name="Green B.R."/>
            <person name="Karpowicz S."/>
            <person name="Kim J.W."/>
            <person name="Kudahl U."/>
            <person name="Lin S."/>
            <person name="Michel G."/>
            <person name="Mittag M."/>
            <person name="Olson B.J."/>
            <person name="Pangilinan J."/>
            <person name="Peng Y."/>
            <person name="Qiu H."/>
            <person name="Shu S."/>
            <person name="Singer J.T."/>
            <person name="Smith A.G."/>
            <person name="Sprecher B.N."/>
            <person name="Wagner V."/>
            <person name="Wang W."/>
            <person name="Wang Z.-Y."/>
            <person name="Yan J."/>
            <person name="Yarish C."/>
            <person name="Zoeuner-Riek S."/>
            <person name="Zhuang Y."/>
            <person name="Zou Y."/>
            <person name="Lindquist E.A."/>
            <person name="Grimwood J."/>
            <person name="Barry K."/>
            <person name="Rokhsar D.S."/>
            <person name="Schmutz J."/>
            <person name="Stiller J.W."/>
            <person name="Grossman A.R."/>
            <person name="Prochnik S.E."/>
        </authorList>
    </citation>
    <scope>NUCLEOTIDE SEQUENCE [LARGE SCALE GENOMIC DNA]</scope>
    <source>
        <strain evidence="12">4086291</strain>
    </source>
</reference>
<dbReference type="Pfam" id="PF00664">
    <property type="entry name" value="ABC_membrane"/>
    <property type="match status" value="1"/>
</dbReference>
<keyword evidence="13" id="KW-1185">Reference proteome</keyword>
<dbReference type="FunFam" id="3.40.50.300:FF:000913">
    <property type="entry name" value="ABC multidrug transporter SitT"/>
    <property type="match status" value="1"/>
</dbReference>
<feature type="transmembrane region" description="Helical" evidence="9">
    <location>
        <begin position="398"/>
        <end position="425"/>
    </location>
</feature>
<dbReference type="InterPro" id="IPR036640">
    <property type="entry name" value="ABC1_TM_sf"/>
</dbReference>
<gene>
    <name evidence="12" type="ORF">BU14_0266s0024</name>
</gene>
<organism evidence="12 13">
    <name type="scientific">Porphyra umbilicalis</name>
    <name type="common">Purple laver</name>
    <name type="synonym">Red alga</name>
    <dbReference type="NCBI Taxonomy" id="2786"/>
    <lineage>
        <taxon>Eukaryota</taxon>
        <taxon>Rhodophyta</taxon>
        <taxon>Bangiophyceae</taxon>
        <taxon>Bangiales</taxon>
        <taxon>Bangiaceae</taxon>
        <taxon>Porphyra</taxon>
    </lineage>
</organism>
<dbReference type="GO" id="GO:0005743">
    <property type="term" value="C:mitochondrial inner membrane"/>
    <property type="evidence" value="ECO:0007669"/>
    <property type="project" value="TreeGrafter"/>
</dbReference>
<feature type="region of interest" description="Disordered" evidence="8">
    <location>
        <begin position="27"/>
        <end position="56"/>
    </location>
</feature>
<dbReference type="SUPFAM" id="SSF90123">
    <property type="entry name" value="ABC transporter transmembrane region"/>
    <property type="match status" value="1"/>
</dbReference>
<evidence type="ECO:0000256" key="1">
    <source>
        <dbReference type="ARBA" id="ARBA00004141"/>
    </source>
</evidence>
<feature type="transmembrane region" description="Helical" evidence="9">
    <location>
        <begin position="202"/>
        <end position="224"/>
    </location>
</feature>
<dbReference type="GO" id="GO:0005524">
    <property type="term" value="F:ATP binding"/>
    <property type="evidence" value="ECO:0007669"/>
    <property type="project" value="UniProtKB-KW"/>
</dbReference>